<dbReference type="Proteomes" id="UP000530424">
    <property type="component" value="Unassembled WGS sequence"/>
</dbReference>
<proteinExistence type="predicted"/>
<evidence type="ECO:0000313" key="3">
    <source>
        <dbReference type="Proteomes" id="UP000530424"/>
    </source>
</evidence>
<organism evidence="2 3">
    <name type="scientific">Nocardioides thalensis</name>
    <dbReference type="NCBI Taxonomy" id="1914755"/>
    <lineage>
        <taxon>Bacteria</taxon>
        <taxon>Bacillati</taxon>
        <taxon>Actinomycetota</taxon>
        <taxon>Actinomycetes</taxon>
        <taxon>Propionibacteriales</taxon>
        <taxon>Nocardioidaceae</taxon>
        <taxon>Nocardioides</taxon>
    </lineage>
</organism>
<sequence length="327" mass="34473">MNTIDIHELEGQLAGGPGDPGRPDLVTIRRLGHRRRRVRGALAGGVAALVVAGSAGSGALLLGDDGSTARDSVTVAVPPDAELSPLAERALAEIPGARQVNSGEVVIPAPEDRLFMAQRVEVVGQPVELPRHYYYGVTTYRASVWPAWLYEGTEKAERAAAEPDGSYGAGTRDVTGISVDVGPRYLACALPRAEWGGDPDDPCSPAIVTDHSDSGYVFEYGLGTDDFLTDGAPMEVFAEESYISGDLTTLAVAGLDGADVARAEFISADGTRVEGQVEAGTLMTEESFVFAEVPGTLARIVAYDAAGEVIEDHQLRDCDTPVECEVR</sequence>
<keyword evidence="1" id="KW-0812">Transmembrane</keyword>
<evidence type="ECO:0000256" key="1">
    <source>
        <dbReference type="SAM" id="Phobius"/>
    </source>
</evidence>
<keyword evidence="1" id="KW-1133">Transmembrane helix</keyword>
<name>A0A853C3P6_9ACTN</name>
<dbReference type="RefSeq" id="WP_179667707.1">
    <property type="nucleotide sequence ID" value="NZ_JACCFP010000001.1"/>
</dbReference>
<gene>
    <name evidence="2" type="ORF">HNR19_001896</name>
</gene>
<dbReference type="AlphaFoldDB" id="A0A853C3P6"/>
<keyword evidence="1" id="KW-0472">Membrane</keyword>
<keyword evidence="3" id="KW-1185">Reference proteome</keyword>
<reference evidence="2 3" key="1">
    <citation type="submission" date="2020-07" db="EMBL/GenBank/DDBJ databases">
        <title>Sequencing the genomes of 1000 actinobacteria strains.</title>
        <authorList>
            <person name="Klenk H.-P."/>
        </authorList>
    </citation>
    <scope>NUCLEOTIDE SEQUENCE [LARGE SCALE GENOMIC DNA]</scope>
    <source>
        <strain evidence="2 3">DSM 103833</strain>
    </source>
</reference>
<accession>A0A853C3P6</accession>
<feature type="transmembrane region" description="Helical" evidence="1">
    <location>
        <begin position="40"/>
        <end position="62"/>
    </location>
</feature>
<comment type="caution">
    <text evidence="2">The sequence shown here is derived from an EMBL/GenBank/DDBJ whole genome shotgun (WGS) entry which is preliminary data.</text>
</comment>
<evidence type="ECO:0000313" key="2">
    <source>
        <dbReference type="EMBL" id="NYJ01198.1"/>
    </source>
</evidence>
<protein>
    <submittedName>
        <fullName evidence="2">Uncharacterized protein</fullName>
    </submittedName>
</protein>
<dbReference type="EMBL" id="JACCFP010000001">
    <property type="protein sequence ID" value="NYJ01198.1"/>
    <property type="molecule type" value="Genomic_DNA"/>
</dbReference>